<protein>
    <recommendedName>
        <fullName evidence="9">Sugar phosphate transporter domain-containing protein</fullName>
    </recommendedName>
</protein>
<proteinExistence type="predicted"/>
<feature type="transmembrane region" description="Helical" evidence="6">
    <location>
        <begin position="89"/>
        <end position="108"/>
    </location>
</feature>
<comment type="caution">
    <text evidence="7">The sequence shown here is derived from an EMBL/GenBank/DDBJ whole genome shotgun (WGS) entry which is preliminary data.</text>
</comment>
<evidence type="ECO:0000313" key="8">
    <source>
        <dbReference type="Proteomes" id="UP000751190"/>
    </source>
</evidence>
<evidence type="ECO:0000256" key="5">
    <source>
        <dbReference type="SAM" id="MobiDB-lite"/>
    </source>
</evidence>
<dbReference type="OMA" id="TIFRRQP"/>
<dbReference type="AlphaFoldDB" id="A0A8J5XQR4"/>
<feature type="transmembrane region" description="Helical" evidence="6">
    <location>
        <begin position="144"/>
        <end position="164"/>
    </location>
</feature>
<keyword evidence="2 6" id="KW-0812">Transmembrane</keyword>
<dbReference type="OrthoDB" id="417037at2759"/>
<evidence type="ECO:0000256" key="4">
    <source>
        <dbReference type="ARBA" id="ARBA00023136"/>
    </source>
</evidence>
<gene>
    <name evidence="7" type="ORF">KFE25_013667</name>
</gene>
<name>A0A8J5XQR4_DIALT</name>
<dbReference type="InterPro" id="IPR050186">
    <property type="entry name" value="TPT_transporter"/>
</dbReference>
<keyword evidence="4 6" id="KW-0472">Membrane</keyword>
<evidence type="ECO:0000256" key="2">
    <source>
        <dbReference type="ARBA" id="ARBA00022692"/>
    </source>
</evidence>
<feature type="transmembrane region" description="Helical" evidence="6">
    <location>
        <begin position="241"/>
        <end position="262"/>
    </location>
</feature>
<dbReference type="GO" id="GO:0016020">
    <property type="term" value="C:membrane"/>
    <property type="evidence" value="ECO:0007669"/>
    <property type="project" value="UniProtKB-SubCell"/>
</dbReference>
<reference evidence="7" key="1">
    <citation type="submission" date="2021-05" db="EMBL/GenBank/DDBJ databases">
        <title>The genome of the haptophyte Pavlova lutheri (Diacronema luteri, Pavlovales) - a model for lipid biosynthesis in eukaryotic algae.</title>
        <authorList>
            <person name="Hulatt C.J."/>
            <person name="Posewitz M.C."/>
        </authorList>
    </citation>
    <scope>NUCLEOTIDE SEQUENCE</scope>
    <source>
        <strain evidence="7">NIVA-4/92</strain>
    </source>
</reference>
<dbReference type="Proteomes" id="UP000751190">
    <property type="component" value="Unassembled WGS sequence"/>
</dbReference>
<evidence type="ECO:0000256" key="3">
    <source>
        <dbReference type="ARBA" id="ARBA00022989"/>
    </source>
</evidence>
<comment type="subcellular location">
    <subcellularLocation>
        <location evidence="1">Membrane</location>
        <topology evidence="1">Multi-pass membrane protein</topology>
    </subcellularLocation>
</comment>
<feature type="compositionally biased region" description="Basic and acidic residues" evidence="5">
    <location>
        <begin position="392"/>
        <end position="407"/>
    </location>
</feature>
<feature type="transmembrane region" description="Helical" evidence="6">
    <location>
        <begin position="299"/>
        <end position="316"/>
    </location>
</feature>
<evidence type="ECO:0000313" key="7">
    <source>
        <dbReference type="EMBL" id="KAG8468584.1"/>
    </source>
</evidence>
<feature type="transmembrane region" description="Helical" evidence="6">
    <location>
        <begin position="57"/>
        <end position="77"/>
    </location>
</feature>
<evidence type="ECO:0000256" key="6">
    <source>
        <dbReference type="SAM" id="Phobius"/>
    </source>
</evidence>
<feature type="transmembrane region" description="Helical" evidence="6">
    <location>
        <begin position="171"/>
        <end position="190"/>
    </location>
</feature>
<dbReference type="PANTHER" id="PTHR11132">
    <property type="entry name" value="SOLUTE CARRIER FAMILY 35"/>
    <property type="match status" value="1"/>
</dbReference>
<dbReference type="PROSITE" id="PS51257">
    <property type="entry name" value="PROKAR_LIPOPROTEIN"/>
    <property type="match status" value="1"/>
</dbReference>
<keyword evidence="8" id="KW-1185">Reference proteome</keyword>
<organism evidence="7 8">
    <name type="scientific">Diacronema lutheri</name>
    <name type="common">Unicellular marine alga</name>
    <name type="synonym">Monochrysis lutheri</name>
    <dbReference type="NCBI Taxonomy" id="2081491"/>
    <lineage>
        <taxon>Eukaryota</taxon>
        <taxon>Haptista</taxon>
        <taxon>Haptophyta</taxon>
        <taxon>Pavlovophyceae</taxon>
        <taxon>Pavlovales</taxon>
        <taxon>Pavlovaceae</taxon>
        <taxon>Diacronema</taxon>
    </lineage>
</organism>
<accession>A0A8J5XQR4</accession>
<feature type="region of interest" description="Disordered" evidence="5">
    <location>
        <begin position="373"/>
        <end position="407"/>
    </location>
</feature>
<keyword evidence="3 6" id="KW-1133">Transmembrane helix</keyword>
<evidence type="ECO:0008006" key="9">
    <source>
        <dbReference type="Google" id="ProtNLM"/>
    </source>
</evidence>
<feature type="transmembrane region" description="Helical" evidence="6">
    <location>
        <begin position="202"/>
        <end position="221"/>
    </location>
</feature>
<feature type="transmembrane region" description="Helical" evidence="6">
    <location>
        <begin position="25"/>
        <end position="45"/>
    </location>
</feature>
<sequence length="407" mass="43448">MYCCTKYESSYPAAMGSALAACGEYVSKGSLVLMYALCSASMLIVNKWALLHFPVPAMVTLLQCGSTALIVVLVRATGLLKVEPVSWSVVRSFLSVPVLFALALYTSSQLLHYADAGLQILIRTTTPVVVCIADHLIMGYELPSARSAAALFGLLGGAAFYFRIETHITPAAVFWGALYFISISVEMVWVKSVINRVPMSTWIRVLITNAVTALFLTPFCLLQPERGKLVERLRGTVPPTLVGAAAVTTSCIAGFALSFFGFKLRESVSATTFTFVGVVCKFATVLVNQMIWVHHGSSVGAAVLCTSILLSTMYVAPKKVESAYADTSEKPSLTDPARGRLQQIEAADVDDDDAHDENSMLVVRSIVAEPVRGAAGKGAHGAASAADGGPNGDERRASDCCRCEPSR</sequence>
<dbReference type="EMBL" id="JAGTXO010000004">
    <property type="protein sequence ID" value="KAG8468584.1"/>
    <property type="molecule type" value="Genomic_DNA"/>
</dbReference>
<evidence type="ECO:0000256" key="1">
    <source>
        <dbReference type="ARBA" id="ARBA00004141"/>
    </source>
</evidence>
<feature type="transmembrane region" description="Helical" evidence="6">
    <location>
        <begin position="268"/>
        <end position="287"/>
    </location>
</feature>